<evidence type="ECO:0000313" key="2">
    <source>
        <dbReference type="Proteomes" id="UP000594034"/>
    </source>
</evidence>
<name>A0A5J6X2T2_9GAMM</name>
<organism evidence="1 2">
    <name type="scientific">Aeromonas simiae</name>
    <dbReference type="NCBI Taxonomy" id="218936"/>
    <lineage>
        <taxon>Bacteria</taxon>
        <taxon>Pseudomonadati</taxon>
        <taxon>Pseudomonadota</taxon>
        <taxon>Gammaproteobacteria</taxon>
        <taxon>Aeromonadales</taxon>
        <taxon>Aeromonadaceae</taxon>
        <taxon>Aeromonas</taxon>
    </lineage>
</organism>
<dbReference type="KEGG" id="asim:FE240_18845"/>
<gene>
    <name evidence="1" type="ORF">FE240_18845</name>
</gene>
<dbReference type="EMBL" id="CP040449">
    <property type="protein sequence ID" value="QFI56548.1"/>
    <property type="molecule type" value="Genomic_DNA"/>
</dbReference>
<keyword evidence="2" id="KW-1185">Reference proteome</keyword>
<reference evidence="1 2" key="1">
    <citation type="submission" date="2019-05" db="EMBL/GenBank/DDBJ databases">
        <title>OXA-830, a novel chromosomally encoded expanded-spectrum class D beta-lactamase in Aeromonas simiae.</title>
        <authorList>
            <person name="Zhou W."/>
            <person name="Chen Q."/>
        </authorList>
    </citation>
    <scope>NUCLEOTIDE SEQUENCE [LARGE SCALE GENOMIC DNA]</scope>
    <source>
        <strain evidence="1 2">A6</strain>
    </source>
</reference>
<evidence type="ECO:0000313" key="1">
    <source>
        <dbReference type="EMBL" id="QFI56548.1"/>
    </source>
</evidence>
<dbReference type="Proteomes" id="UP000594034">
    <property type="component" value="Chromosome"/>
</dbReference>
<protein>
    <submittedName>
        <fullName evidence="1">Uncharacterized protein</fullName>
    </submittedName>
</protein>
<dbReference type="AlphaFoldDB" id="A0A5J6X2T2"/>
<proteinExistence type="predicted"/>
<accession>A0A5J6X2T2</accession>
<sequence length="67" mass="7980">MTRFYGLWLQRRENGWSLWLGCPHSKIVHLIRLLQHHPQRYEKPATVIPLHGWHARHGRISTPHSGQ</sequence>